<gene>
    <name evidence="2" type="ORF">LMG29542_08642</name>
</gene>
<protein>
    <recommendedName>
        <fullName evidence="1">PIN domain-containing protein</fullName>
    </recommendedName>
</protein>
<dbReference type="EMBL" id="CADIKH010000356">
    <property type="protein sequence ID" value="CAB3775260.1"/>
    <property type="molecule type" value="Genomic_DNA"/>
</dbReference>
<dbReference type="Gene3D" id="3.40.50.1010">
    <property type="entry name" value="5'-nuclease"/>
    <property type="match status" value="1"/>
</dbReference>
<dbReference type="InterPro" id="IPR029060">
    <property type="entry name" value="PIN-like_dom_sf"/>
</dbReference>
<evidence type="ECO:0000259" key="1">
    <source>
        <dbReference type="Pfam" id="PF01850"/>
    </source>
</evidence>
<dbReference type="CDD" id="cd09872">
    <property type="entry name" value="PIN_Sll0205-like"/>
    <property type="match status" value="1"/>
</dbReference>
<name>A0A6J5F8U7_9BURK</name>
<evidence type="ECO:0000313" key="3">
    <source>
        <dbReference type="Proteomes" id="UP000494363"/>
    </source>
</evidence>
<dbReference type="InterPro" id="IPR052919">
    <property type="entry name" value="TA_system_RNase"/>
</dbReference>
<sequence>MRLLLDTHIFMWFVLDDPKLTPAADKIISNADEVFVSSVSIWEASIKVGTGKLRLDIDEFIEMIEKSGFVELPVIAAHAAGVRHLPPYHRDPFDRLLIAQAKYEPLKLMTHDEHFAQYDPSLIISV</sequence>
<feature type="domain" description="PIN" evidence="1">
    <location>
        <begin position="4"/>
        <end position="119"/>
    </location>
</feature>
<organism evidence="2 3">
    <name type="scientific">Paraburkholderia humisilvae</name>
    <dbReference type="NCBI Taxonomy" id="627669"/>
    <lineage>
        <taxon>Bacteria</taxon>
        <taxon>Pseudomonadati</taxon>
        <taxon>Pseudomonadota</taxon>
        <taxon>Betaproteobacteria</taxon>
        <taxon>Burkholderiales</taxon>
        <taxon>Burkholderiaceae</taxon>
        <taxon>Paraburkholderia</taxon>
    </lineage>
</organism>
<dbReference type="PANTHER" id="PTHR36173">
    <property type="entry name" value="RIBONUCLEASE VAPC16-RELATED"/>
    <property type="match status" value="1"/>
</dbReference>
<accession>A0A6J5F8U7</accession>
<keyword evidence="3" id="KW-1185">Reference proteome</keyword>
<dbReference type="Proteomes" id="UP000494363">
    <property type="component" value="Unassembled WGS sequence"/>
</dbReference>
<proteinExistence type="predicted"/>
<dbReference type="Pfam" id="PF01850">
    <property type="entry name" value="PIN"/>
    <property type="match status" value="1"/>
</dbReference>
<evidence type="ECO:0000313" key="2">
    <source>
        <dbReference type="EMBL" id="CAB3775260.1"/>
    </source>
</evidence>
<dbReference type="PANTHER" id="PTHR36173:SF2">
    <property type="entry name" value="RIBONUCLEASE VAPC16"/>
    <property type="match status" value="1"/>
</dbReference>
<dbReference type="AlphaFoldDB" id="A0A6J5F8U7"/>
<dbReference type="InterPro" id="IPR041705">
    <property type="entry name" value="PIN_Sll0205"/>
</dbReference>
<dbReference type="InterPro" id="IPR002716">
    <property type="entry name" value="PIN_dom"/>
</dbReference>
<dbReference type="SUPFAM" id="SSF88723">
    <property type="entry name" value="PIN domain-like"/>
    <property type="match status" value="1"/>
</dbReference>
<dbReference type="RefSeq" id="WP_175233583.1">
    <property type="nucleotide sequence ID" value="NZ_CADIKH010000356.1"/>
</dbReference>
<reference evidence="2 3" key="1">
    <citation type="submission" date="2020-04" db="EMBL/GenBank/DDBJ databases">
        <authorList>
            <person name="De Canck E."/>
        </authorList>
    </citation>
    <scope>NUCLEOTIDE SEQUENCE [LARGE SCALE GENOMIC DNA]</scope>
    <source>
        <strain evidence="2 3">LMG 29542</strain>
    </source>
</reference>